<evidence type="ECO:0000256" key="2">
    <source>
        <dbReference type="SAM" id="Phobius"/>
    </source>
</evidence>
<evidence type="ECO:0000313" key="4">
    <source>
        <dbReference type="Proteomes" id="UP000267268"/>
    </source>
</evidence>
<keyword evidence="4" id="KW-1185">Reference proteome</keyword>
<dbReference type="OrthoDB" id="598035at2"/>
<organism evidence="3 4">
    <name type="scientific">Flammeovirga pectinis</name>
    <dbReference type="NCBI Taxonomy" id="2494373"/>
    <lineage>
        <taxon>Bacteria</taxon>
        <taxon>Pseudomonadati</taxon>
        <taxon>Bacteroidota</taxon>
        <taxon>Cytophagia</taxon>
        <taxon>Cytophagales</taxon>
        <taxon>Flammeovirgaceae</taxon>
        <taxon>Flammeovirga</taxon>
    </lineage>
</organism>
<keyword evidence="2" id="KW-1133">Transmembrane helix</keyword>
<dbReference type="Pfam" id="PF12732">
    <property type="entry name" value="YtxH"/>
    <property type="match status" value="1"/>
</dbReference>
<sequence length="108" mass="11803">MAKNGGNSFLGFVAGAAAGALLGVLFAPDKGKNTRERLTFKLDKYREDLEDLVEDLLEERKVAVTAAKSEGQRVIDDAIKHAEELMGEVDALKERIATPALDEEEEDK</sequence>
<keyword evidence="2" id="KW-0812">Transmembrane</keyword>
<protein>
    <submittedName>
        <fullName evidence="3">YtxH domain-containing protein</fullName>
    </submittedName>
</protein>
<dbReference type="InterPro" id="IPR024623">
    <property type="entry name" value="YtxH"/>
</dbReference>
<dbReference type="PANTHER" id="PTHR35792:SF1">
    <property type="entry name" value="SLL0268 PROTEIN"/>
    <property type="match status" value="1"/>
</dbReference>
<dbReference type="PANTHER" id="PTHR35792">
    <property type="entry name" value="GENERAL STRESS PROTEIN"/>
    <property type="match status" value="1"/>
</dbReference>
<proteinExistence type="predicted"/>
<evidence type="ECO:0000256" key="1">
    <source>
        <dbReference type="SAM" id="Coils"/>
    </source>
</evidence>
<dbReference type="KEGG" id="fll:EI427_18770"/>
<dbReference type="InterPro" id="IPR052928">
    <property type="entry name" value="Desiccation-related_membrane"/>
</dbReference>
<keyword evidence="2" id="KW-0472">Membrane</keyword>
<gene>
    <name evidence="3" type="ORF">EI427_18770</name>
</gene>
<dbReference type="Proteomes" id="UP000267268">
    <property type="component" value="Chromosome 1"/>
</dbReference>
<reference evidence="3 4" key="1">
    <citation type="submission" date="2018-12" db="EMBL/GenBank/DDBJ databases">
        <title>Flammeovirga pectinis sp. nov., isolated from the gut of the Korean scallop, Patinopecten yessoensis.</title>
        <authorList>
            <person name="Bae J.-W."/>
            <person name="Jeong Y.-S."/>
            <person name="Kang W."/>
        </authorList>
    </citation>
    <scope>NUCLEOTIDE SEQUENCE [LARGE SCALE GENOMIC DNA]</scope>
    <source>
        <strain evidence="3 4">L12M1</strain>
    </source>
</reference>
<feature type="transmembrane region" description="Helical" evidence="2">
    <location>
        <begin position="6"/>
        <end position="27"/>
    </location>
</feature>
<accession>A0A3Q9FTE0</accession>
<dbReference type="AlphaFoldDB" id="A0A3Q9FTE0"/>
<keyword evidence="1" id="KW-0175">Coiled coil</keyword>
<dbReference type="RefSeq" id="WP_126617640.1">
    <property type="nucleotide sequence ID" value="NZ_CP034562.1"/>
</dbReference>
<feature type="coiled-coil region" evidence="1">
    <location>
        <begin position="35"/>
        <end position="95"/>
    </location>
</feature>
<name>A0A3Q9FTE0_9BACT</name>
<dbReference type="EMBL" id="CP034562">
    <property type="protein sequence ID" value="AZQ64194.1"/>
    <property type="molecule type" value="Genomic_DNA"/>
</dbReference>
<evidence type="ECO:0000313" key="3">
    <source>
        <dbReference type="EMBL" id="AZQ64194.1"/>
    </source>
</evidence>